<gene>
    <name evidence="2" type="ORF">AMJAP_0189</name>
</gene>
<name>A0A7R6P8G4_9GAMM</name>
<keyword evidence="1" id="KW-0472">Membrane</keyword>
<keyword evidence="3" id="KW-1185">Reference proteome</keyword>
<organism evidence="2 3">
    <name type="scientific">Amphritea japonica ATCC BAA-1530</name>
    <dbReference type="NCBI Taxonomy" id="1278309"/>
    <lineage>
        <taxon>Bacteria</taxon>
        <taxon>Pseudomonadati</taxon>
        <taxon>Pseudomonadota</taxon>
        <taxon>Gammaproteobacteria</taxon>
        <taxon>Oceanospirillales</taxon>
        <taxon>Oceanospirillaceae</taxon>
        <taxon>Amphritea</taxon>
    </lineage>
</organism>
<dbReference type="KEGG" id="ajp:AMJAP_0189"/>
<dbReference type="EMBL" id="AP014545">
    <property type="protein sequence ID" value="BBB24788.1"/>
    <property type="molecule type" value="Genomic_DNA"/>
</dbReference>
<keyword evidence="1" id="KW-0812">Transmembrane</keyword>
<accession>A0A7R6P8G4</accession>
<proteinExistence type="predicted"/>
<evidence type="ECO:0000313" key="2">
    <source>
        <dbReference type="EMBL" id="BBB24788.1"/>
    </source>
</evidence>
<dbReference type="Proteomes" id="UP000595663">
    <property type="component" value="Chromosome"/>
</dbReference>
<evidence type="ECO:0000256" key="1">
    <source>
        <dbReference type="SAM" id="Phobius"/>
    </source>
</evidence>
<dbReference type="AlphaFoldDB" id="A0A7R6P8G4"/>
<feature type="transmembrane region" description="Helical" evidence="1">
    <location>
        <begin position="64"/>
        <end position="85"/>
    </location>
</feature>
<reference evidence="2 3" key="1">
    <citation type="journal article" date="2008" name="Int. J. Syst. Evol. Microbiol.">
        <title>Amphritea japonica sp. nov. and Amphritea balenae sp. nov., isolated from the sediment adjacent to sperm whale carcasses off Kagoshima, Japan.</title>
        <authorList>
            <person name="Miyazaki M."/>
            <person name="Nogi Y."/>
            <person name="Fujiwara Y."/>
            <person name="Kawato M."/>
            <person name="Nagahama T."/>
            <person name="Kubokawa K."/>
            <person name="Horikoshi K."/>
        </authorList>
    </citation>
    <scope>NUCLEOTIDE SEQUENCE [LARGE SCALE GENOMIC DNA]</scope>
    <source>
        <strain evidence="2 3">ATCC BAA-1530</strain>
    </source>
</reference>
<protein>
    <submittedName>
        <fullName evidence="2">Uncharacterized protein</fullName>
    </submittedName>
</protein>
<keyword evidence="1" id="KW-1133">Transmembrane helix</keyword>
<feature type="transmembrane region" description="Helical" evidence="1">
    <location>
        <begin position="38"/>
        <end position="58"/>
    </location>
</feature>
<evidence type="ECO:0000313" key="3">
    <source>
        <dbReference type="Proteomes" id="UP000595663"/>
    </source>
</evidence>
<sequence length="106" mass="12000">MSGYCLTNINRILMRFIFMETIMAVDKKQIRADRWLKMMARTGVPVGIVSILCLWLGHLLSVPAFGSVFLITMPIALVLGFSYNIRYVMLAVRAQRSSVDNVSDNE</sequence>